<protein>
    <submittedName>
        <fullName evidence="1">Uncharacterized protein</fullName>
    </submittedName>
</protein>
<gene>
    <name evidence="1" type="ORF">SMN809_LOCUS54001</name>
    <name evidence="2" type="ORF">SMN809_LOCUS54479</name>
</gene>
<accession>A0A8S3CQY4</accession>
<sequence>SLPAGVGITRGLAPR</sequence>
<feature type="non-terminal residue" evidence="1">
    <location>
        <position position="1"/>
    </location>
</feature>
<proteinExistence type="predicted"/>
<comment type="caution">
    <text evidence="1">The sequence shown here is derived from an EMBL/GenBank/DDBJ whole genome shotgun (WGS) entry which is preliminary data.</text>
</comment>
<reference evidence="1" key="1">
    <citation type="submission" date="2021-02" db="EMBL/GenBank/DDBJ databases">
        <authorList>
            <person name="Nowell W R."/>
        </authorList>
    </citation>
    <scope>NUCLEOTIDE SEQUENCE</scope>
</reference>
<name>A0A8S3CQY4_9BILA</name>
<organism evidence="1 3">
    <name type="scientific">Rotaria magnacalcarata</name>
    <dbReference type="NCBI Taxonomy" id="392030"/>
    <lineage>
        <taxon>Eukaryota</taxon>
        <taxon>Metazoa</taxon>
        <taxon>Spiralia</taxon>
        <taxon>Gnathifera</taxon>
        <taxon>Rotifera</taxon>
        <taxon>Eurotatoria</taxon>
        <taxon>Bdelloidea</taxon>
        <taxon>Philodinida</taxon>
        <taxon>Philodinidae</taxon>
        <taxon>Rotaria</taxon>
    </lineage>
</organism>
<dbReference type="EMBL" id="CAJOBI010190105">
    <property type="protein sequence ID" value="CAF4958377.1"/>
    <property type="molecule type" value="Genomic_DNA"/>
</dbReference>
<dbReference type="EMBL" id="CAJOBI010187191">
    <property type="protein sequence ID" value="CAF4948692.1"/>
    <property type="molecule type" value="Genomic_DNA"/>
</dbReference>
<evidence type="ECO:0000313" key="2">
    <source>
        <dbReference type="EMBL" id="CAF4958377.1"/>
    </source>
</evidence>
<evidence type="ECO:0000313" key="3">
    <source>
        <dbReference type="Proteomes" id="UP000676336"/>
    </source>
</evidence>
<evidence type="ECO:0000313" key="1">
    <source>
        <dbReference type="EMBL" id="CAF4948692.1"/>
    </source>
</evidence>
<dbReference type="Proteomes" id="UP000676336">
    <property type="component" value="Unassembled WGS sequence"/>
</dbReference>